<dbReference type="GO" id="GO:0005813">
    <property type="term" value="C:centrosome"/>
    <property type="evidence" value="ECO:0007669"/>
    <property type="project" value="TreeGrafter"/>
</dbReference>
<gene>
    <name evidence="7" type="ORF">HERILL_LOCUS4131</name>
</gene>
<feature type="region of interest" description="Disordered" evidence="5">
    <location>
        <begin position="930"/>
        <end position="1039"/>
    </location>
</feature>
<evidence type="ECO:0000256" key="5">
    <source>
        <dbReference type="SAM" id="MobiDB-lite"/>
    </source>
</evidence>
<protein>
    <recommendedName>
        <fullName evidence="6">HOOK N-terminal domain-containing protein</fullName>
    </recommendedName>
</protein>
<dbReference type="EMBL" id="LR899010">
    <property type="protein sequence ID" value="CAD7081004.1"/>
    <property type="molecule type" value="Genomic_DNA"/>
</dbReference>
<evidence type="ECO:0000256" key="3">
    <source>
        <dbReference type="ARBA" id="ARBA00023054"/>
    </source>
</evidence>
<name>A0A7R8UI13_HERIL</name>
<keyword evidence="3 4" id="KW-0175">Coiled coil</keyword>
<feature type="coiled-coil region" evidence="4">
    <location>
        <begin position="781"/>
        <end position="822"/>
    </location>
</feature>
<organism evidence="7 8">
    <name type="scientific">Hermetia illucens</name>
    <name type="common">Black soldier fly</name>
    <dbReference type="NCBI Taxonomy" id="343691"/>
    <lineage>
        <taxon>Eukaryota</taxon>
        <taxon>Metazoa</taxon>
        <taxon>Ecdysozoa</taxon>
        <taxon>Arthropoda</taxon>
        <taxon>Hexapoda</taxon>
        <taxon>Insecta</taxon>
        <taxon>Pterygota</taxon>
        <taxon>Neoptera</taxon>
        <taxon>Endopterygota</taxon>
        <taxon>Diptera</taxon>
        <taxon>Brachycera</taxon>
        <taxon>Stratiomyomorpha</taxon>
        <taxon>Stratiomyidae</taxon>
        <taxon>Hermetiinae</taxon>
        <taxon>Hermetia</taxon>
    </lineage>
</organism>
<dbReference type="SUPFAM" id="SSF116907">
    <property type="entry name" value="Hook domain"/>
    <property type="match status" value="1"/>
</dbReference>
<feature type="compositionally biased region" description="Low complexity" evidence="5">
    <location>
        <begin position="957"/>
        <end position="971"/>
    </location>
</feature>
<evidence type="ECO:0000256" key="4">
    <source>
        <dbReference type="SAM" id="Coils"/>
    </source>
</evidence>
<feature type="coiled-coil region" evidence="4">
    <location>
        <begin position="430"/>
        <end position="457"/>
    </location>
</feature>
<dbReference type="PANTHER" id="PTHR18947">
    <property type="entry name" value="HOOK PROTEINS"/>
    <property type="match status" value="1"/>
</dbReference>
<accession>A0A7R8UI13</accession>
<sequence length="1039" mass="118823">MAACDIASSAEIEDFLHCALVSWLELYLPKSELISGYASLLDGVIINWVWQKVDPDPLHSILPLDNATGPDLATARTKNFEAIVQNIRDFYENELDQVILALPDCFSIGFKPDSKTGLEQLKLLITLILGAAVQSSQKEVFIEKIKELDEATQHEIVEMIKLVIDESNLVLSKDNLCLLQEDALFNSFKAMQDERNFYYFKWISAVTDIEKIGPEITKIASSASSIAASKNCEITELKSTIRELKRELTEKADVILELTAEIDLKIKQAEKLQSEKQELYAEAKRAIAYRDELDAAHERIEQADHLETEVRKLRKKLSNAEFYKARVDQLLEDNRLLKETKDILEDQLERDRQLSEQMSVLELQVNDYKEKLNEIVLERNAEQAKFEELIIENTQLHLSRHSLSAKSDLEVSFCDVSTEHMDISLSDELRNSVQAKLLALELENSRLLNQIEVVKDTSAAESIVAELVDLQKKYKEELGNDKQLDLAIEQNRKLLNALRSHKKTTDQHSEEIRIVTEQRDTLKSYLIRAQKKLKELAEQNKDQAGKINQLNLRLVKLVDSEQKVHDLQEQIEKLASQQVANETQINNMQKELELQTKTNDAIKKNLQKLGFNAPAFESPDIEAFLMSGKVFSTPEVRKKFLKIAGITSSDLPASSFRDNPLIVKVSTLESKLSSLQQVNNQLASNKDRLIKQIEALKHGQPCWVRDQNHWEKRHVRLNVSLTKALKDPETLKKMILDLGDKDVDLKHFLEKLEKANPEELDALKADYAKLTEDFSALFKTCNQYKNDYETLNAEYDTIQTENERLKEQIIELSEKIEDIVYAENDYTSLADRCEMLMTMNANLTRERKVLMENVSKLFTQYRELLSHTLEDKQFYHDARENYLQKVSELKFHKERLEMKIIGQHLTAENATKKKETSLIKRVKKVGSDLLSKVPTRSRKSLTDESSSTPSKLQQNDSESVSPASEPSSGSVQDTYSDLSTQSSVSHGDYIEPAEPEVEDNRRNSNYASPETSGEPINSLDSLRPGYRKPIYVNESKSEK</sequence>
<feature type="coiled-coil region" evidence="4">
    <location>
        <begin position="227"/>
        <end position="385"/>
    </location>
</feature>
<feature type="coiled-coil region" evidence="4">
    <location>
        <begin position="519"/>
        <end position="605"/>
    </location>
</feature>
<dbReference type="CDD" id="cd22223">
    <property type="entry name" value="HkD_HkRP"/>
    <property type="match status" value="1"/>
</dbReference>
<dbReference type="Proteomes" id="UP000594454">
    <property type="component" value="Chromosome 2"/>
</dbReference>
<dbReference type="Pfam" id="PF19047">
    <property type="entry name" value="HOOK_N"/>
    <property type="match status" value="1"/>
</dbReference>
<feature type="compositionally biased region" description="Polar residues" evidence="5">
    <location>
        <begin position="943"/>
        <end position="956"/>
    </location>
</feature>
<dbReference type="GO" id="GO:0030705">
    <property type="term" value="P:cytoskeleton-dependent intracellular transport"/>
    <property type="evidence" value="ECO:0007669"/>
    <property type="project" value="InterPro"/>
</dbReference>
<evidence type="ECO:0000313" key="7">
    <source>
        <dbReference type="EMBL" id="CAD7081004.1"/>
    </source>
</evidence>
<dbReference type="GO" id="GO:0005737">
    <property type="term" value="C:cytoplasm"/>
    <property type="evidence" value="ECO:0007669"/>
    <property type="project" value="UniProtKB-SubCell"/>
</dbReference>
<proteinExistence type="predicted"/>
<evidence type="ECO:0000259" key="6">
    <source>
        <dbReference type="Pfam" id="PF19047"/>
    </source>
</evidence>
<comment type="subcellular location">
    <subcellularLocation>
        <location evidence="1">Cytoplasm</location>
    </subcellularLocation>
</comment>
<feature type="coiled-coil region" evidence="4">
    <location>
        <begin position="665"/>
        <end position="692"/>
    </location>
</feature>
<feature type="compositionally biased region" description="Polar residues" evidence="5">
    <location>
        <begin position="1003"/>
        <end position="1020"/>
    </location>
</feature>
<dbReference type="InterPro" id="IPR043936">
    <property type="entry name" value="HOOK_N"/>
</dbReference>
<dbReference type="Gene3D" id="1.10.287.1490">
    <property type="match status" value="1"/>
</dbReference>
<dbReference type="AlphaFoldDB" id="A0A7R8UI13"/>
<dbReference type="InParanoid" id="A0A7R8UI13"/>
<dbReference type="Gene3D" id="1.10.418.10">
    <property type="entry name" value="Calponin-like domain"/>
    <property type="match status" value="1"/>
</dbReference>
<feature type="compositionally biased region" description="Polar residues" evidence="5">
    <location>
        <begin position="972"/>
        <end position="985"/>
    </location>
</feature>
<evidence type="ECO:0000313" key="8">
    <source>
        <dbReference type="Proteomes" id="UP000594454"/>
    </source>
</evidence>
<dbReference type="GO" id="GO:0008017">
    <property type="term" value="F:microtubule binding"/>
    <property type="evidence" value="ECO:0007669"/>
    <property type="project" value="TreeGrafter"/>
</dbReference>
<feature type="domain" description="HOOK N-terminal" evidence="6">
    <location>
        <begin position="19"/>
        <end position="160"/>
    </location>
</feature>
<dbReference type="OrthoDB" id="10254988at2759"/>
<dbReference type="InterPro" id="IPR036872">
    <property type="entry name" value="CH_dom_sf"/>
</dbReference>
<dbReference type="GO" id="GO:0031122">
    <property type="term" value="P:cytoplasmic microtubule organization"/>
    <property type="evidence" value="ECO:0007669"/>
    <property type="project" value="TreeGrafter"/>
</dbReference>
<reference evidence="7 8" key="1">
    <citation type="submission" date="2020-11" db="EMBL/GenBank/DDBJ databases">
        <authorList>
            <person name="Wallbank WR R."/>
            <person name="Pardo Diaz C."/>
            <person name="Kozak K."/>
            <person name="Martin S."/>
            <person name="Jiggins C."/>
            <person name="Moest M."/>
            <person name="Warren A I."/>
            <person name="Generalovic N T."/>
            <person name="Byers J.R.P. K."/>
            <person name="Montejo-Kovacevich G."/>
            <person name="Yen C E."/>
        </authorList>
    </citation>
    <scope>NUCLEOTIDE SEQUENCE [LARGE SCALE GENOMIC DNA]</scope>
</reference>
<dbReference type="PANTHER" id="PTHR18947:SF28">
    <property type="entry name" value="GIRDIN, ISOFORM A"/>
    <property type="match status" value="1"/>
</dbReference>
<evidence type="ECO:0000256" key="2">
    <source>
        <dbReference type="ARBA" id="ARBA00022490"/>
    </source>
</evidence>
<evidence type="ECO:0000256" key="1">
    <source>
        <dbReference type="ARBA" id="ARBA00004496"/>
    </source>
</evidence>
<keyword evidence="2" id="KW-0963">Cytoplasm</keyword>
<dbReference type="GO" id="GO:0051959">
    <property type="term" value="F:dynein light intermediate chain binding"/>
    <property type="evidence" value="ECO:0007669"/>
    <property type="project" value="TreeGrafter"/>
</dbReference>
<keyword evidence="8" id="KW-1185">Reference proteome</keyword>